<dbReference type="GO" id="GO:0006508">
    <property type="term" value="P:proteolysis"/>
    <property type="evidence" value="ECO:0007669"/>
    <property type="project" value="InterPro"/>
</dbReference>
<name>A0AAD6G3U1_9EURO</name>
<dbReference type="Proteomes" id="UP001213681">
    <property type="component" value="Unassembled WGS sequence"/>
</dbReference>
<dbReference type="AlphaFoldDB" id="A0AAD6G3U1"/>
<evidence type="ECO:0000313" key="6">
    <source>
        <dbReference type="Proteomes" id="UP001213681"/>
    </source>
</evidence>
<evidence type="ECO:0000313" key="5">
    <source>
        <dbReference type="EMBL" id="KAJ5453489.1"/>
    </source>
</evidence>
<dbReference type="Pfam" id="PF00026">
    <property type="entry name" value="Asp"/>
    <property type="match status" value="2"/>
</dbReference>
<evidence type="ECO:0000256" key="3">
    <source>
        <dbReference type="PIRSR" id="PIRSR601461-2"/>
    </source>
</evidence>
<reference evidence="5" key="1">
    <citation type="submission" date="2022-12" db="EMBL/GenBank/DDBJ databases">
        <authorList>
            <person name="Petersen C."/>
        </authorList>
    </citation>
    <scope>NUCLEOTIDE SEQUENCE</scope>
    <source>
        <strain evidence="5">IBT 16125</strain>
    </source>
</reference>
<evidence type="ECO:0000256" key="1">
    <source>
        <dbReference type="ARBA" id="ARBA00007447"/>
    </source>
</evidence>
<feature type="domain" description="Peptidase A1" evidence="4">
    <location>
        <begin position="1"/>
        <end position="191"/>
    </location>
</feature>
<protein>
    <submittedName>
        <fullName evidence="5">Aspartic peptidase domain-containing protein</fullName>
    </submittedName>
</protein>
<keyword evidence="2" id="KW-0378">Hydrolase</keyword>
<evidence type="ECO:0000256" key="2">
    <source>
        <dbReference type="ARBA" id="ARBA00022801"/>
    </source>
</evidence>
<reference evidence="5" key="2">
    <citation type="journal article" date="2023" name="IMA Fungus">
        <title>Comparative genomic study of the Penicillium genus elucidates a diverse pangenome and 15 lateral gene transfer events.</title>
        <authorList>
            <person name="Petersen C."/>
            <person name="Sorensen T."/>
            <person name="Nielsen M.R."/>
            <person name="Sondergaard T.E."/>
            <person name="Sorensen J.L."/>
            <person name="Fitzpatrick D.A."/>
            <person name="Frisvad J.C."/>
            <person name="Nielsen K.L."/>
        </authorList>
    </citation>
    <scope>NUCLEOTIDE SEQUENCE</scope>
    <source>
        <strain evidence="5">IBT 16125</strain>
    </source>
</reference>
<evidence type="ECO:0000259" key="4">
    <source>
        <dbReference type="PROSITE" id="PS51767"/>
    </source>
</evidence>
<accession>A0AAD6G3U1</accession>
<dbReference type="PROSITE" id="PS51767">
    <property type="entry name" value="PEPTIDASE_A1"/>
    <property type="match status" value="1"/>
</dbReference>
<dbReference type="PANTHER" id="PTHR47966:SF51">
    <property type="entry name" value="BETA-SITE APP-CLEAVING ENZYME, ISOFORM A-RELATED"/>
    <property type="match status" value="1"/>
</dbReference>
<dbReference type="EMBL" id="JAPVEA010000005">
    <property type="protein sequence ID" value="KAJ5453489.1"/>
    <property type="molecule type" value="Genomic_DNA"/>
</dbReference>
<sequence length="238" mass="25167">MDPLVNSENSSTFRDIQPGNFNIAYMDDTGASGDYFTDALRLGNATVTNFTMALGTDITGQPPITPVCGVGPNTNGSEATVSGGTYDNLPYALCDRGVINTVAYNHESDGEGGYTVPCNQTKGYFNFNFGVPSGPVISVNVSEIVLPIQGELDVCNLGFLSGTDSIVTIGATFLRSAYVVFDFVNMQIGLAAAGSPTTSSNVVAFSNYGAAIPSYNGTGSMFIWFSDLNFFEFRGLFD</sequence>
<dbReference type="SUPFAM" id="SSF50630">
    <property type="entry name" value="Acid proteases"/>
    <property type="match status" value="1"/>
</dbReference>
<dbReference type="Gene3D" id="2.40.70.10">
    <property type="entry name" value="Acid Proteases"/>
    <property type="match status" value="2"/>
</dbReference>
<feature type="disulfide bond" evidence="3">
    <location>
        <begin position="118"/>
        <end position="155"/>
    </location>
</feature>
<dbReference type="PANTHER" id="PTHR47966">
    <property type="entry name" value="BETA-SITE APP-CLEAVING ENZYME, ISOFORM A-RELATED"/>
    <property type="match status" value="1"/>
</dbReference>
<proteinExistence type="inferred from homology"/>
<comment type="caution">
    <text evidence="5">The sequence shown here is derived from an EMBL/GenBank/DDBJ whole genome shotgun (WGS) entry which is preliminary data.</text>
</comment>
<organism evidence="5 6">
    <name type="scientific">Penicillium daleae</name>
    <dbReference type="NCBI Taxonomy" id="63821"/>
    <lineage>
        <taxon>Eukaryota</taxon>
        <taxon>Fungi</taxon>
        <taxon>Dikarya</taxon>
        <taxon>Ascomycota</taxon>
        <taxon>Pezizomycotina</taxon>
        <taxon>Eurotiomycetes</taxon>
        <taxon>Eurotiomycetidae</taxon>
        <taxon>Eurotiales</taxon>
        <taxon>Aspergillaceae</taxon>
        <taxon>Penicillium</taxon>
    </lineage>
</organism>
<keyword evidence="3" id="KW-1015">Disulfide bond</keyword>
<comment type="similarity">
    <text evidence="1">Belongs to the peptidase A1 family.</text>
</comment>
<dbReference type="RefSeq" id="XP_056766445.1">
    <property type="nucleotide sequence ID" value="XM_056907827.1"/>
</dbReference>
<dbReference type="InterPro" id="IPR021109">
    <property type="entry name" value="Peptidase_aspartic_dom_sf"/>
</dbReference>
<gene>
    <name evidence="5" type="ORF">N7458_004445</name>
</gene>
<dbReference type="GO" id="GO:0004190">
    <property type="term" value="F:aspartic-type endopeptidase activity"/>
    <property type="evidence" value="ECO:0007669"/>
    <property type="project" value="InterPro"/>
</dbReference>
<dbReference type="GeneID" id="81598070"/>
<dbReference type="InterPro" id="IPR033121">
    <property type="entry name" value="PEPTIDASE_A1"/>
</dbReference>
<dbReference type="InterPro" id="IPR001461">
    <property type="entry name" value="Aspartic_peptidase_A1"/>
</dbReference>
<keyword evidence="6" id="KW-1185">Reference proteome</keyword>